<dbReference type="GO" id="GO:0004000">
    <property type="term" value="F:adenosine deaminase activity"/>
    <property type="evidence" value="ECO:0007669"/>
    <property type="project" value="TreeGrafter"/>
</dbReference>
<keyword evidence="3" id="KW-0479">Metal-binding</keyword>
<gene>
    <name evidence="10" type="primary">DID4</name>
    <name evidence="10" type="ORF">G6M90_00g041760</name>
</gene>
<dbReference type="Gene3D" id="6.10.140.1230">
    <property type="match status" value="1"/>
</dbReference>
<dbReference type="GeneID" id="26240082"/>
<keyword evidence="5" id="KW-0862">Zinc</keyword>
<dbReference type="InterPro" id="IPR032466">
    <property type="entry name" value="Metal_Hydrolase"/>
</dbReference>
<dbReference type="AlphaFoldDB" id="A0A7D5YYU9"/>
<dbReference type="GO" id="GO:0006154">
    <property type="term" value="P:adenosine catabolic process"/>
    <property type="evidence" value="ECO:0007669"/>
    <property type="project" value="TreeGrafter"/>
</dbReference>
<dbReference type="InterPro" id="IPR005024">
    <property type="entry name" value="Snf7_fam"/>
</dbReference>
<evidence type="ECO:0000259" key="9">
    <source>
        <dbReference type="Pfam" id="PF00962"/>
    </source>
</evidence>
<dbReference type="Gene3D" id="3.20.20.140">
    <property type="entry name" value="Metal-dependent hydrolases"/>
    <property type="match status" value="1"/>
</dbReference>
<keyword evidence="8" id="KW-0175">Coiled coil</keyword>
<keyword evidence="11" id="KW-1185">Reference proteome</keyword>
<dbReference type="GO" id="GO:0007034">
    <property type="term" value="P:vacuolar transport"/>
    <property type="evidence" value="ECO:0007669"/>
    <property type="project" value="InterPro"/>
</dbReference>
<evidence type="ECO:0000256" key="6">
    <source>
        <dbReference type="ARBA" id="ARBA00023080"/>
    </source>
</evidence>
<dbReference type="Pfam" id="PF00962">
    <property type="entry name" value="A_deaminase"/>
    <property type="match status" value="1"/>
</dbReference>
<evidence type="ECO:0000256" key="8">
    <source>
        <dbReference type="SAM" id="Coils"/>
    </source>
</evidence>
<dbReference type="GO" id="GO:0009117">
    <property type="term" value="P:nucleotide metabolic process"/>
    <property type="evidence" value="ECO:0007669"/>
    <property type="project" value="UniProtKB-KW"/>
</dbReference>
<dbReference type="PANTHER" id="PTHR11409:SF42">
    <property type="entry name" value="ADENOSINE DEAMINASE-LIKE PROTEIN"/>
    <property type="match status" value="1"/>
</dbReference>
<evidence type="ECO:0000256" key="2">
    <source>
        <dbReference type="ARBA" id="ARBA00006676"/>
    </source>
</evidence>
<organism evidence="10 11">
    <name type="scientific">Metarhizium brunneum</name>
    <dbReference type="NCBI Taxonomy" id="500148"/>
    <lineage>
        <taxon>Eukaryota</taxon>
        <taxon>Fungi</taxon>
        <taxon>Dikarya</taxon>
        <taxon>Ascomycota</taxon>
        <taxon>Pezizomycotina</taxon>
        <taxon>Sordariomycetes</taxon>
        <taxon>Hypocreomycetidae</taxon>
        <taxon>Hypocreales</taxon>
        <taxon>Clavicipitaceae</taxon>
        <taxon>Metarhizium</taxon>
    </lineage>
</organism>
<accession>A0A7D5YYU9</accession>
<dbReference type="KEGG" id="mbrn:26240082"/>
<feature type="coiled-coil region" evidence="8">
    <location>
        <begin position="296"/>
        <end position="330"/>
    </location>
</feature>
<keyword evidence="6" id="KW-0546">Nucleotide metabolism</keyword>
<dbReference type="EMBL" id="CP058933">
    <property type="protein sequence ID" value="QLI67905.1"/>
    <property type="molecule type" value="Genomic_DNA"/>
</dbReference>
<dbReference type="Pfam" id="PF03357">
    <property type="entry name" value="Snf7"/>
    <property type="match status" value="1"/>
</dbReference>
<evidence type="ECO:0000256" key="3">
    <source>
        <dbReference type="ARBA" id="ARBA00022723"/>
    </source>
</evidence>
<protein>
    <submittedName>
        <fullName evidence="10">DOA4-independent degradation protein 4</fullName>
    </submittedName>
</protein>
<dbReference type="Proteomes" id="UP000510686">
    <property type="component" value="Chromosome 2"/>
</dbReference>
<sequence>MDYVLLPKIELHAHLTGSVSRPTLHEIWKRKKASGQTDLEDPRVVMPEGKHDYNLQTFFPLFSSYIYNLLTDEESIRYAINSVLQDFLADGVVYLELRTTPRSTTTMSAEAYITVLLGAIEEFESLHPQLHTRLILSIDRRHSIRTAESILDLAIRLQDTNKCGVVGIDLCGDPTARPGGEVAVFTPVFEQASRAGLGITVHFAEAEASGSHDELRTLLSWNPGRLGHVIWEDEEARKVIVERELCLELCLSCNVQAEMVHGGFEGHHFGHWKGVKGPKISLAILEWAFGKRMTPAERLRKNQRMLDKAIRELDQTRVKLEKQEKTLIQQIKTSAKNGQMGACKIQAKDLVRTRRYIEKFFSMRSQLQKISLRLQTYRTNEQMMQAMKGATMALGSMNKSMNLPQLQRIAMEFERENDIMEQRQEMMDDAVDDAMDVGVEEEGDEVVEQVLEEIGIDFNQSLGETPTAIGNPAIAEGKIAQAVGGGSGGDPVDDDLQARLDSLKK</sequence>
<dbReference type="SUPFAM" id="SSF51556">
    <property type="entry name" value="Metallo-dependent hydrolases"/>
    <property type="match status" value="1"/>
</dbReference>
<evidence type="ECO:0000256" key="7">
    <source>
        <dbReference type="ARBA" id="ARBA00048787"/>
    </source>
</evidence>
<proteinExistence type="inferred from homology"/>
<evidence type="ECO:0000256" key="4">
    <source>
        <dbReference type="ARBA" id="ARBA00022801"/>
    </source>
</evidence>
<name>A0A7D5YYU9_9HYPO</name>
<comment type="similarity">
    <text evidence="2">Belongs to the metallo-dependent hydrolases superfamily. Adenosine and AMP deaminases family.</text>
</comment>
<dbReference type="OrthoDB" id="272271at2759"/>
<feature type="domain" description="Adenosine deaminase" evidence="9">
    <location>
        <begin position="7"/>
        <end position="260"/>
    </location>
</feature>
<dbReference type="GO" id="GO:0046872">
    <property type="term" value="F:metal ion binding"/>
    <property type="evidence" value="ECO:0007669"/>
    <property type="project" value="UniProtKB-KW"/>
</dbReference>
<dbReference type="InterPro" id="IPR001365">
    <property type="entry name" value="A_deaminase_dom"/>
</dbReference>
<evidence type="ECO:0000313" key="10">
    <source>
        <dbReference type="EMBL" id="QLI67905.1"/>
    </source>
</evidence>
<evidence type="ECO:0000256" key="1">
    <source>
        <dbReference type="ARBA" id="ARBA00001947"/>
    </source>
</evidence>
<evidence type="ECO:0000256" key="5">
    <source>
        <dbReference type="ARBA" id="ARBA00022833"/>
    </source>
</evidence>
<comment type="catalytic activity">
    <reaction evidence="7">
        <text>N(6)-methyl-AMP + H2O + H(+) = IMP + methylamine</text>
        <dbReference type="Rhea" id="RHEA:16001"/>
        <dbReference type="ChEBI" id="CHEBI:15377"/>
        <dbReference type="ChEBI" id="CHEBI:15378"/>
        <dbReference type="ChEBI" id="CHEBI:58053"/>
        <dbReference type="ChEBI" id="CHEBI:59338"/>
        <dbReference type="ChEBI" id="CHEBI:144842"/>
    </reaction>
    <physiologicalReaction direction="left-to-right" evidence="7">
        <dbReference type="Rhea" id="RHEA:16002"/>
    </physiologicalReaction>
</comment>
<reference evidence="10 11" key="1">
    <citation type="submission" date="2020-07" db="EMBL/GenBank/DDBJ databases">
        <title>Telomere length de novo assembly of all 7 chromosomes of the fungus, Metarhizium brunneum, using a novel assembly pipeline.</title>
        <authorList>
            <person name="Saud z."/>
            <person name="Kortsinoglou A."/>
            <person name="Kouvelis V.N."/>
            <person name="Butt T.M."/>
        </authorList>
    </citation>
    <scope>NUCLEOTIDE SEQUENCE [LARGE SCALE GENOMIC DNA]</scope>
    <source>
        <strain evidence="10 11">4556</strain>
    </source>
</reference>
<keyword evidence="4" id="KW-0378">Hydrolase</keyword>
<dbReference type="GO" id="GO:0046103">
    <property type="term" value="P:inosine biosynthetic process"/>
    <property type="evidence" value="ECO:0007669"/>
    <property type="project" value="TreeGrafter"/>
</dbReference>
<dbReference type="PANTHER" id="PTHR11409">
    <property type="entry name" value="ADENOSINE DEAMINASE"/>
    <property type="match status" value="1"/>
</dbReference>
<comment type="cofactor">
    <cofactor evidence="1">
        <name>Zn(2+)</name>
        <dbReference type="ChEBI" id="CHEBI:29105"/>
    </cofactor>
</comment>
<evidence type="ECO:0000313" key="11">
    <source>
        <dbReference type="Proteomes" id="UP000510686"/>
    </source>
</evidence>
<dbReference type="RefSeq" id="XP_014547519.1">
    <property type="nucleotide sequence ID" value="XM_014692033.1"/>
</dbReference>
<dbReference type="InterPro" id="IPR006330">
    <property type="entry name" value="Ado/ade_deaminase"/>
</dbReference>